<dbReference type="InterPro" id="IPR006035">
    <property type="entry name" value="Ureohydrolase"/>
</dbReference>
<evidence type="ECO:0000256" key="3">
    <source>
        <dbReference type="ARBA" id="ARBA00022801"/>
    </source>
</evidence>
<dbReference type="PRINTS" id="PR00116">
    <property type="entry name" value="ARGINASE"/>
</dbReference>
<keyword evidence="3 6" id="KW-0378">Hydrolase</keyword>
<feature type="binding site" evidence="5">
    <location>
        <position position="157"/>
    </location>
    <ligand>
        <name>Mn(2+)</name>
        <dbReference type="ChEBI" id="CHEBI:29035"/>
        <label>1</label>
    </ligand>
</feature>
<dbReference type="PROSITE" id="PS01053">
    <property type="entry name" value="ARGINASE_1"/>
    <property type="match status" value="1"/>
</dbReference>
<feature type="binding site" evidence="5">
    <location>
        <position position="184"/>
    </location>
    <ligand>
        <name>Mn(2+)</name>
        <dbReference type="ChEBI" id="CHEBI:29035"/>
        <label>1</label>
    </ligand>
</feature>
<evidence type="ECO:0000313" key="8">
    <source>
        <dbReference type="RefSeq" id="XP_019634784.1"/>
    </source>
</evidence>
<dbReference type="GO" id="GO:0046872">
    <property type="term" value="F:metal ion binding"/>
    <property type="evidence" value="ECO:0007669"/>
    <property type="project" value="UniProtKB-KW"/>
</dbReference>
<dbReference type="Proteomes" id="UP000515135">
    <property type="component" value="Unplaced"/>
</dbReference>
<evidence type="ECO:0000313" key="7">
    <source>
        <dbReference type="Proteomes" id="UP000515135"/>
    </source>
</evidence>
<dbReference type="NCBIfam" id="TIGR01230">
    <property type="entry name" value="agmatinase"/>
    <property type="match status" value="1"/>
</dbReference>
<dbReference type="InterPro" id="IPR020855">
    <property type="entry name" value="Ureohydrolase_Mn_BS"/>
</dbReference>
<feature type="binding site" evidence="5">
    <location>
        <position position="271"/>
    </location>
    <ligand>
        <name>Mn(2+)</name>
        <dbReference type="ChEBI" id="CHEBI:29035"/>
        <label>1</label>
    </ligand>
</feature>
<dbReference type="PROSITE" id="PS51409">
    <property type="entry name" value="ARGINASE_2"/>
    <property type="match status" value="1"/>
</dbReference>
<accession>A0A6P4ZL86</accession>
<comment type="cofactor">
    <cofactor evidence="5">
        <name>Mn(2+)</name>
        <dbReference type="ChEBI" id="CHEBI:29035"/>
    </cofactor>
    <text evidence="5">Binds 2 manganese ions per subunit.</text>
</comment>
<dbReference type="GO" id="GO:0047971">
    <property type="term" value="F:guanidinobutyrase activity"/>
    <property type="evidence" value="ECO:0007669"/>
    <property type="project" value="UniProtKB-ARBA"/>
</dbReference>
<feature type="binding site" evidence="5">
    <location>
        <position position="180"/>
    </location>
    <ligand>
        <name>Mn(2+)</name>
        <dbReference type="ChEBI" id="CHEBI:29035"/>
        <label>1</label>
    </ligand>
</feature>
<dbReference type="OrthoDB" id="9992747at2759"/>
<evidence type="ECO:0000256" key="1">
    <source>
        <dbReference type="ARBA" id="ARBA00009227"/>
    </source>
</evidence>
<dbReference type="PANTHER" id="PTHR11358:SF26">
    <property type="entry name" value="GUANIDINO ACID HYDROLASE, MITOCHONDRIAL"/>
    <property type="match status" value="1"/>
</dbReference>
<dbReference type="AlphaFoldDB" id="A0A6P4ZL86"/>
<keyword evidence="4 5" id="KW-0464">Manganese</keyword>
<evidence type="ECO:0000256" key="5">
    <source>
        <dbReference type="PIRSR" id="PIRSR036979-1"/>
    </source>
</evidence>
<dbReference type="InterPro" id="IPR005925">
    <property type="entry name" value="Agmatinase-rel"/>
</dbReference>
<name>A0A6P4ZL86_BRABE</name>
<evidence type="ECO:0000256" key="6">
    <source>
        <dbReference type="RuleBase" id="RU003684"/>
    </source>
</evidence>
<dbReference type="GeneID" id="109477815"/>
<dbReference type="SUPFAM" id="SSF52768">
    <property type="entry name" value="Arginase/deacetylase"/>
    <property type="match status" value="1"/>
</dbReference>
<sequence length="349" mass="37741">MAVAGRRVLLQTLRGRCGPLEGSRPLCTSGVWQQKFNVPPSGNDLPRPGGIASMMRLPVQKDTQGLDACFVGIPLDIGTSNRSGTRFGPRQIRTESVMLRPYNNWTGAAPFDSLQVADIGDVFINMYDLKDAVKKIREAYAKIVANGCKPLTLGGDHTLTYPILQAIKAKYGPVGLVHVDAHADTSDTQLGEKVAHGTPFRRAVEDGLLDCRRVLQIGLRGTGNSSDDYGWSRQQGFRVVQAEEIWYKSLAPLMEEVRAQMGTGPVYLSFDIDALDPAYAPGTGTPEIGGLTSHQGLEIIRGCRGLNLVGGDLVEVSPAYDPSGNTALTAANLLFEMLCVLPGVQYRRD</sequence>
<dbReference type="KEGG" id="bbel:109477815"/>
<dbReference type="CDD" id="cd11592">
    <property type="entry name" value="Agmatinase_PAH"/>
    <property type="match status" value="1"/>
</dbReference>
<protein>
    <submittedName>
        <fullName evidence="8">Uncharacterized protein LOC109477815</fullName>
    </submittedName>
</protein>
<reference evidence="8" key="1">
    <citation type="submission" date="2025-08" db="UniProtKB">
        <authorList>
            <consortium name="RefSeq"/>
        </authorList>
    </citation>
    <scope>IDENTIFICATION</scope>
    <source>
        <tissue evidence="8">Gonad</tissue>
    </source>
</reference>
<organism evidence="7 8">
    <name type="scientific">Branchiostoma belcheri</name>
    <name type="common">Amphioxus</name>
    <dbReference type="NCBI Taxonomy" id="7741"/>
    <lineage>
        <taxon>Eukaryota</taxon>
        <taxon>Metazoa</taxon>
        <taxon>Chordata</taxon>
        <taxon>Cephalochordata</taxon>
        <taxon>Leptocardii</taxon>
        <taxon>Amphioxiformes</taxon>
        <taxon>Branchiostomatidae</taxon>
        <taxon>Branchiostoma</taxon>
    </lineage>
</organism>
<proteinExistence type="inferred from homology"/>
<dbReference type="RefSeq" id="XP_019634784.1">
    <property type="nucleotide sequence ID" value="XM_019779225.1"/>
</dbReference>
<dbReference type="Gene3D" id="3.40.800.10">
    <property type="entry name" value="Ureohydrolase domain"/>
    <property type="match status" value="1"/>
</dbReference>
<gene>
    <name evidence="8" type="primary">LOC109477815</name>
</gene>
<dbReference type="GO" id="GO:0033389">
    <property type="term" value="P:putrescine biosynthetic process from arginine, via agmatine"/>
    <property type="evidence" value="ECO:0007669"/>
    <property type="project" value="TreeGrafter"/>
</dbReference>
<comment type="similarity">
    <text evidence="1">Belongs to the arginase family. Agmatinase subfamily.</text>
</comment>
<feature type="binding site" evidence="5">
    <location>
        <position position="182"/>
    </location>
    <ligand>
        <name>Mn(2+)</name>
        <dbReference type="ChEBI" id="CHEBI:29035"/>
        <label>1</label>
    </ligand>
</feature>
<dbReference type="PIRSF" id="PIRSF036979">
    <property type="entry name" value="Arginase"/>
    <property type="match status" value="1"/>
</dbReference>
<dbReference type="FunFam" id="3.40.800.10:FF:000002">
    <property type="entry name" value="Agmatinase"/>
    <property type="match status" value="1"/>
</dbReference>
<dbReference type="GO" id="GO:0008783">
    <property type="term" value="F:agmatinase activity"/>
    <property type="evidence" value="ECO:0007669"/>
    <property type="project" value="TreeGrafter"/>
</dbReference>
<dbReference type="Pfam" id="PF00491">
    <property type="entry name" value="Arginase"/>
    <property type="match status" value="1"/>
</dbReference>
<keyword evidence="7" id="KW-1185">Reference proteome</keyword>
<dbReference type="PANTHER" id="PTHR11358">
    <property type="entry name" value="ARGINASE/AGMATINASE"/>
    <property type="match status" value="1"/>
</dbReference>
<feature type="binding site" evidence="5">
    <location>
        <position position="273"/>
    </location>
    <ligand>
        <name>Mn(2+)</name>
        <dbReference type="ChEBI" id="CHEBI:29035"/>
        <label>1</label>
    </ligand>
</feature>
<dbReference type="InterPro" id="IPR023696">
    <property type="entry name" value="Ureohydrolase_dom_sf"/>
</dbReference>
<dbReference type="NCBIfam" id="NF002564">
    <property type="entry name" value="PRK02190.1"/>
    <property type="match status" value="1"/>
</dbReference>
<keyword evidence="2 5" id="KW-0479">Metal-binding</keyword>
<evidence type="ECO:0000256" key="2">
    <source>
        <dbReference type="ARBA" id="ARBA00022723"/>
    </source>
</evidence>
<evidence type="ECO:0000256" key="4">
    <source>
        <dbReference type="ARBA" id="ARBA00023211"/>
    </source>
</evidence>